<evidence type="ECO:0000313" key="2">
    <source>
        <dbReference type="Proteomes" id="UP000094068"/>
    </source>
</evidence>
<dbReference type="STRING" id="903984.BCR21_06495"/>
<protein>
    <submittedName>
        <fullName evidence="1">Uncharacterized protein</fullName>
    </submittedName>
</protein>
<comment type="caution">
    <text evidence="1">The sequence shown here is derived from an EMBL/GenBank/DDBJ whole genome shotgun (WGS) entry which is preliminary data.</text>
</comment>
<organism evidence="1 2">
    <name type="scientific">Enterococcus ureasiticus</name>
    <dbReference type="NCBI Taxonomy" id="903984"/>
    <lineage>
        <taxon>Bacteria</taxon>
        <taxon>Bacillati</taxon>
        <taxon>Bacillota</taxon>
        <taxon>Bacilli</taxon>
        <taxon>Lactobacillales</taxon>
        <taxon>Enterococcaceae</taxon>
        <taxon>Enterococcus</taxon>
    </lineage>
</organism>
<dbReference type="AlphaFoldDB" id="A0A1E5GGN4"/>
<evidence type="ECO:0000313" key="1">
    <source>
        <dbReference type="EMBL" id="OEG11878.1"/>
    </source>
</evidence>
<gene>
    <name evidence="1" type="ORF">BCR21_06495</name>
</gene>
<dbReference type="EMBL" id="MIJZ01000012">
    <property type="protein sequence ID" value="OEG11878.1"/>
    <property type="molecule type" value="Genomic_DNA"/>
</dbReference>
<dbReference type="Proteomes" id="UP000094068">
    <property type="component" value="Unassembled WGS sequence"/>
</dbReference>
<name>A0A1E5GGN4_9ENTE</name>
<reference evidence="2" key="1">
    <citation type="submission" date="2016-09" db="EMBL/GenBank/DDBJ databases">
        <authorList>
            <person name="Gulvik C.A."/>
        </authorList>
    </citation>
    <scope>NUCLEOTIDE SEQUENCE [LARGE SCALE GENOMIC DNA]</scope>
    <source>
        <strain evidence="2">DSM 23328</strain>
    </source>
</reference>
<sequence>MGGRITDQFLKKIIKEINHEYEPGVGAEINSFMTYQKENINDYQLSFNENEEYFSLTITLANLNKMAVKQLFFQLMLFIEYSHATFYTFNQVAGEISYEVTSYNIDKKGFLLKIKFSSLN</sequence>
<keyword evidence="2" id="KW-1185">Reference proteome</keyword>
<proteinExistence type="predicted"/>
<accession>A0A1E5GGN4</accession>